<feature type="domain" description="Sec23/Sec24 helical" evidence="16">
    <location>
        <begin position="559"/>
        <end position="647"/>
    </location>
</feature>
<dbReference type="Pfam" id="PF04815">
    <property type="entry name" value="Sec23_helical"/>
    <property type="match status" value="1"/>
</dbReference>
<dbReference type="GO" id="GO:0005789">
    <property type="term" value="C:endoplasmic reticulum membrane"/>
    <property type="evidence" value="ECO:0007669"/>
    <property type="project" value="UniProtKB-SubCell"/>
</dbReference>
<feature type="domain" description="Sec23/Sec24 trunk" evidence="15">
    <location>
        <begin position="224"/>
        <end position="458"/>
    </location>
</feature>
<dbReference type="SUPFAM" id="SSF53300">
    <property type="entry name" value="vWA-like"/>
    <property type="match status" value="1"/>
</dbReference>
<evidence type="ECO:0000259" key="13">
    <source>
        <dbReference type="Pfam" id="PF00626"/>
    </source>
</evidence>
<keyword evidence="11" id="KW-0472">Membrane</keyword>
<dbReference type="GO" id="GO:0000139">
    <property type="term" value="C:Golgi membrane"/>
    <property type="evidence" value="ECO:0007669"/>
    <property type="project" value="UniProtKB-SubCell"/>
</dbReference>
<dbReference type="PANTHER" id="PTHR13803">
    <property type="entry name" value="SEC24-RELATED PROTEIN"/>
    <property type="match status" value="1"/>
</dbReference>
<protein>
    <submittedName>
        <fullName evidence="18">Uncharacterized protein</fullName>
    </submittedName>
</protein>
<name>A0A7S1FBX2_NOCSC</name>
<evidence type="ECO:0000259" key="14">
    <source>
        <dbReference type="Pfam" id="PF04810"/>
    </source>
</evidence>
<dbReference type="Gene3D" id="3.40.20.10">
    <property type="entry name" value="Severin"/>
    <property type="match status" value="1"/>
</dbReference>
<evidence type="ECO:0000256" key="4">
    <source>
        <dbReference type="ARBA" id="ARBA00008334"/>
    </source>
</evidence>
<feature type="region of interest" description="Disordered" evidence="12">
    <location>
        <begin position="1"/>
        <end position="79"/>
    </location>
</feature>
<evidence type="ECO:0000259" key="17">
    <source>
        <dbReference type="Pfam" id="PF08033"/>
    </source>
</evidence>
<evidence type="ECO:0000256" key="10">
    <source>
        <dbReference type="ARBA" id="ARBA00023034"/>
    </source>
</evidence>
<dbReference type="Pfam" id="PF04811">
    <property type="entry name" value="Sec23_trunk"/>
    <property type="match status" value="1"/>
</dbReference>
<dbReference type="InterPro" id="IPR036465">
    <property type="entry name" value="vWFA_dom_sf"/>
</dbReference>
<keyword evidence="9" id="KW-0653">Protein transport</keyword>
<dbReference type="Pfam" id="PF04810">
    <property type="entry name" value="zf-Sec23_Sec24"/>
    <property type="match status" value="1"/>
</dbReference>
<dbReference type="GO" id="GO:0008270">
    <property type="term" value="F:zinc ion binding"/>
    <property type="evidence" value="ECO:0007669"/>
    <property type="project" value="InterPro"/>
</dbReference>
<dbReference type="InterPro" id="IPR036180">
    <property type="entry name" value="Gelsolin-like_dom_sf"/>
</dbReference>
<dbReference type="InterPro" id="IPR036175">
    <property type="entry name" value="Sec23/24_helical_dom_sf"/>
</dbReference>
<dbReference type="GO" id="GO:0006886">
    <property type="term" value="P:intracellular protein transport"/>
    <property type="evidence" value="ECO:0007669"/>
    <property type="project" value="InterPro"/>
</dbReference>
<dbReference type="SUPFAM" id="SSF82919">
    <property type="entry name" value="Zn-finger domain of Sec23/24"/>
    <property type="match status" value="1"/>
</dbReference>
<sequence>MYNQAPPPAAPLSNPFGGARPAVQSNPFGHVSAPPLAPPAAMPGSAVPPPPSAASMQERSSPPVSASPFPYGGVGGQMNQPGAQDAQMTAFLQDLAQFNAPTDFVRATVTRFPNSSIAKQKASLPLGMVLQPLAPGVEVPSVNMGHIGILRCTQCKTYLNPFVRWESGGRTWSCNLCGFSQTTRDNFYANLDETGRRVDRYEKECLSRGSIEYVAPAEYMVRPPQPPVFFFAIDVSYAAVASGMLHSVVAGIKEAIQAGIPGGDRLQIGIMTYDTTLHFYSLTASSPQMLVVADLEDIFLPLAEGILVNAAENSSAVLGLLDQLPEIFRDTTVNETCLGSAVRGAHLAMKHIGGKLIVCGACIPSVGTCPLKSSRENPRLLGTEREVEALRPVSDMYKDLAAELTKAQISADLFLAPQAYVDLASIAPLAEFSGGEVRFYEAFNYQLHSVKLKSEIQHALTRYTGWEAMMRVRVSRGWKITGMHGHHQRNGDLLVIPSCTSDQTFAVTFDIDENSMPEARICIQSALLYTNSEGERRIRVHTWSALTTEVSADVVNSVDVQATISVLSSVTLSQSLKVSLSDGRNKLQQQCQQIVSSGHFNSESLQFLPLYILGMLKSPAFRATNDQGADLRTFIFSRLASLPPSQVSAFFYPRLLSLHDMADTCGLPDETGSIALPSMLSLTSASLTQDGIYLLDNGESILFWIGRAADVNFLQCVFGMPSFDQFDSNAAGSTVATQGNTLSNRVDQIIQQVRADRSVPFLAVQVVRQGEPLETKFFASLIEDRTAGFQTTYAEFLQRVGYRPQGQQPQGAQSAPPMMTMGR</sequence>
<feature type="domain" description="Sec23/Sec24 beta-sandwich" evidence="17">
    <location>
        <begin position="465"/>
        <end position="545"/>
    </location>
</feature>
<accession>A0A7S1FBX2</accession>
<dbReference type="InterPro" id="IPR036174">
    <property type="entry name" value="Znf_Sec23_Sec24_sf"/>
</dbReference>
<proteinExistence type="inferred from homology"/>
<dbReference type="AlphaFoldDB" id="A0A7S1FBX2"/>
<evidence type="ECO:0000256" key="7">
    <source>
        <dbReference type="ARBA" id="ARBA00022824"/>
    </source>
</evidence>
<dbReference type="InterPro" id="IPR006900">
    <property type="entry name" value="Sec23/24_helical_dom"/>
</dbReference>
<organism evidence="18">
    <name type="scientific">Noctiluca scintillans</name>
    <name type="common">Sea sparkle</name>
    <name type="synonym">Red tide dinoflagellate</name>
    <dbReference type="NCBI Taxonomy" id="2966"/>
    <lineage>
        <taxon>Eukaryota</taxon>
        <taxon>Sar</taxon>
        <taxon>Alveolata</taxon>
        <taxon>Dinophyceae</taxon>
        <taxon>Noctilucales</taxon>
        <taxon>Noctilucaceae</taxon>
        <taxon>Noctiluca</taxon>
    </lineage>
</organism>
<evidence type="ECO:0000256" key="9">
    <source>
        <dbReference type="ARBA" id="ARBA00022927"/>
    </source>
</evidence>
<feature type="compositionally biased region" description="Pro residues" evidence="12">
    <location>
        <begin position="1"/>
        <end position="10"/>
    </location>
</feature>
<evidence type="ECO:0000313" key="18">
    <source>
        <dbReference type="EMBL" id="CAD8858151.1"/>
    </source>
</evidence>
<dbReference type="InterPro" id="IPR050550">
    <property type="entry name" value="SEC23_SEC24_subfamily"/>
</dbReference>
<comment type="subcellular location">
    <subcellularLocation>
        <location evidence="2">Cytoplasm</location>
    </subcellularLocation>
    <subcellularLocation>
        <location evidence="3">Endoplasmic reticulum membrane</location>
    </subcellularLocation>
    <subcellularLocation>
        <location evidence="1">Golgi apparatus membrane</location>
    </subcellularLocation>
</comment>
<evidence type="ECO:0000256" key="11">
    <source>
        <dbReference type="ARBA" id="ARBA00023136"/>
    </source>
</evidence>
<dbReference type="Gene3D" id="2.60.40.1670">
    <property type="entry name" value="beta-sandwich domain of Sec23/24"/>
    <property type="match status" value="1"/>
</dbReference>
<evidence type="ECO:0000256" key="1">
    <source>
        <dbReference type="ARBA" id="ARBA00004394"/>
    </source>
</evidence>
<dbReference type="SUPFAM" id="SSF81811">
    <property type="entry name" value="Helical domain of Sec23/24"/>
    <property type="match status" value="1"/>
</dbReference>
<feature type="domain" description="Zinc finger Sec23/Sec24-type" evidence="14">
    <location>
        <begin position="149"/>
        <end position="184"/>
    </location>
</feature>
<dbReference type="Gene3D" id="1.20.120.730">
    <property type="entry name" value="Sec23/Sec24 helical domain"/>
    <property type="match status" value="1"/>
</dbReference>
<evidence type="ECO:0000256" key="12">
    <source>
        <dbReference type="SAM" id="MobiDB-lite"/>
    </source>
</evidence>
<evidence type="ECO:0000259" key="15">
    <source>
        <dbReference type="Pfam" id="PF04811"/>
    </source>
</evidence>
<evidence type="ECO:0000256" key="3">
    <source>
        <dbReference type="ARBA" id="ARBA00004586"/>
    </source>
</evidence>
<dbReference type="InterPro" id="IPR006896">
    <property type="entry name" value="Sec23/24_trunk_dom"/>
</dbReference>
<keyword evidence="6" id="KW-0963">Cytoplasm</keyword>
<dbReference type="Gene3D" id="3.40.50.410">
    <property type="entry name" value="von Willebrand factor, type A domain"/>
    <property type="match status" value="1"/>
</dbReference>
<dbReference type="PANTHER" id="PTHR13803:SF39">
    <property type="entry name" value="SECRETORY 24AB, ISOFORM A"/>
    <property type="match status" value="1"/>
</dbReference>
<dbReference type="Pfam" id="PF00626">
    <property type="entry name" value="Gelsolin"/>
    <property type="match status" value="1"/>
</dbReference>
<dbReference type="EMBL" id="HBFQ01045692">
    <property type="protein sequence ID" value="CAD8858151.1"/>
    <property type="molecule type" value="Transcribed_RNA"/>
</dbReference>
<feature type="compositionally biased region" description="Low complexity" evidence="12">
    <location>
        <begin position="804"/>
        <end position="817"/>
    </location>
</feature>
<keyword evidence="8" id="KW-0931">ER-Golgi transport</keyword>
<dbReference type="InterPro" id="IPR029006">
    <property type="entry name" value="ADF-H/Gelsolin-like_dom_sf"/>
</dbReference>
<comment type="similarity">
    <text evidence="4">Belongs to the SEC23/SEC24 family. SEC24 subfamily.</text>
</comment>
<dbReference type="GO" id="GO:0030127">
    <property type="term" value="C:COPII vesicle coat"/>
    <property type="evidence" value="ECO:0007669"/>
    <property type="project" value="InterPro"/>
</dbReference>
<feature type="region of interest" description="Disordered" evidence="12">
    <location>
        <begin position="804"/>
        <end position="823"/>
    </location>
</feature>
<dbReference type="InterPro" id="IPR006895">
    <property type="entry name" value="Znf_Sec23_Sec24"/>
</dbReference>
<dbReference type="GO" id="GO:0070971">
    <property type="term" value="C:endoplasmic reticulum exit site"/>
    <property type="evidence" value="ECO:0007669"/>
    <property type="project" value="TreeGrafter"/>
</dbReference>
<evidence type="ECO:0000256" key="8">
    <source>
        <dbReference type="ARBA" id="ARBA00022892"/>
    </source>
</evidence>
<feature type="domain" description="Gelsolin-like" evidence="13">
    <location>
        <begin position="676"/>
        <end position="735"/>
    </location>
</feature>
<dbReference type="SUPFAM" id="SSF82754">
    <property type="entry name" value="C-terminal, gelsolin-like domain of Sec23/24"/>
    <property type="match status" value="1"/>
</dbReference>
<dbReference type="GO" id="GO:0000149">
    <property type="term" value="F:SNARE binding"/>
    <property type="evidence" value="ECO:0007669"/>
    <property type="project" value="TreeGrafter"/>
</dbReference>
<evidence type="ECO:0000256" key="6">
    <source>
        <dbReference type="ARBA" id="ARBA00022490"/>
    </source>
</evidence>
<gene>
    <name evidence="18" type="ORF">NSCI0253_LOCUS32504</name>
</gene>
<evidence type="ECO:0000256" key="5">
    <source>
        <dbReference type="ARBA" id="ARBA00022448"/>
    </source>
</evidence>
<dbReference type="InterPro" id="IPR012990">
    <property type="entry name" value="Beta-sandwich_Sec23_24"/>
</dbReference>
<dbReference type="InterPro" id="IPR007123">
    <property type="entry name" value="Gelsolin-like_dom"/>
</dbReference>
<feature type="compositionally biased region" description="Pro residues" evidence="12">
    <location>
        <begin position="35"/>
        <end position="52"/>
    </location>
</feature>
<dbReference type="Pfam" id="PF08033">
    <property type="entry name" value="Sec23_BS"/>
    <property type="match status" value="1"/>
</dbReference>
<evidence type="ECO:0000259" key="16">
    <source>
        <dbReference type="Pfam" id="PF04815"/>
    </source>
</evidence>
<keyword evidence="5" id="KW-0813">Transport</keyword>
<dbReference type="GO" id="GO:0090110">
    <property type="term" value="P:COPII-coated vesicle cargo loading"/>
    <property type="evidence" value="ECO:0007669"/>
    <property type="project" value="TreeGrafter"/>
</dbReference>
<reference evidence="18" key="1">
    <citation type="submission" date="2021-01" db="EMBL/GenBank/DDBJ databases">
        <authorList>
            <person name="Corre E."/>
            <person name="Pelletier E."/>
            <person name="Niang G."/>
            <person name="Scheremetjew M."/>
            <person name="Finn R."/>
            <person name="Kale V."/>
            <person name="Holt S."/>
            <person name="Cochrane G."/>
            <person name="Meng A."/>
            <person name="Brown T."/>
            <person name="Cohen L."/>
        </authorList>
    </citation>
    <scope>NUCLEOTIDE SEQUENCE</scope>
</reference>
<dbReference type="Gene3D" id="2.30.30.380">
    <property type="entry name" value="Zn-finger domain of Sec23/24"/>
    <property type="match status" value="1"/>
</dbReference>
<keyword evidence="10" id="KW-0333">Golgi apparatus</keyword>
<keyword evidence="7" id="KW-0256">Endoplasmic reticulum</keyword>
<dbReference type="SUPFAM" id="SSF81995">
    <property type="entry name" value="beta-sandwich domain of Sec23/24"/>
    <property type="match status" value="1"/>
</dbReference>
<evidence type="ECO:0000256" key="2">
    <source>
        <dbReference type="ARBA" id="ARBA00004496"/>
    </source>
</evidence>